<organism evidence="9 10">
    <name type="scientific">Galdieria sulphuraria</name>
    <name type="common">Red alga</name>
    <dbReference type="NCBI Taxonomy" id="130081"/>
    <lineage>
        <taxon>Eukaryota</taxon>
        <taxon>Rhodophyta</taxon>
        <taxon>Bangiophyceae</taxon>
        <taxon>Galdieriales</taxon>
        <taxon>Galdieriaceae</taxon>
        <taxon>Galdieria</taxon>
    </lineage>
</organism>
<dbReference type="Gramene" id="EME31807">
    <property type="protein sequence ID" value="EME31807"/>
    <property type="gene ID" value="Gasu_08850"/>
</dbReference>
<evidence type="ECO:0000313" key="10">
    <source>
        <dbReference type="Proteomes" id="UP000030680"/>
    </source>
</evidence>
<dbReference type="OrthoDB" id="527344at2759"/>
<dbReference type="GO" id="GO:0042781">
    <property type="term" value="F:3'-tRNA processing endoribonuclease activity"/>
    <property type="evidence" value="ECO:0007669"/>
    <property type="project" value="TreeGrafter"/>
</dbReference>
<dbReference type="Pfam" id="PF23023">
    <property type="entry name" value="Anti-Pycsar_Apyc1"/>
    <property type="match status" value="1"/>
</dbReference>
<dbReference type="KEGG" id="gsl:Gasu_08850"/>
<evidence type="ECO:0000256" key="5">
    <source>
        <dbReference type="ARBA" id="ARBA00022723"/>
    </source>
</evidence>
<dbReference type="GO" id="GO:0046872">
    <property type="term" value="F:metal ion binding"/>
    <property type="evidence" value="ECO:0007669"/>
    <property type="project" value="UniProtKB-KW"/>
</dbReference>
<dbReference type="Proteomes" id="UP000030680">
    <property type="component" value="Unassembled WGS sequence"/>
</dbReference>
<accession>M2XNQ6</accession>
<dbReference type="InterPro" id="IPR036866">
    <property type="entry name" value="RibonucZ/Hydroxyglut_hydro"/>
</dbReference>
<dbReference type="AlphaFoldDB" id="M2XNQ6"/>
<dbReference type="Gene3D" id="3.60.15.10">
    <property type="entry name" value="Ribonuclease Z/Hydroxyacylglutathione hydrolase-like"/>
    <property type="match status" value="1"/>
</dbReference>
<dbReference type="GO" id="GO:0005634">
    <property type="term" value="C:nucleus"/>
    <property type="evidence" value="ECO:0007669"/>
    <property type="project" value="TreeGrafter"/>
</dbReference>
<evidence type="ECO:0000256" key="1">
    <source>
        <dbReference type="ARBA" id="ARBA00001947"/>
    </source>
</evidence>
<evidence type="ECO:0000256" key="2">
    <source>
        <dbReference type="ARBA" id="ARBA00011738"/>
    </source>
</evidence>
<keyword evidence="7" id="KW-0378">Hydrolase</keyword>
<evidence type="ECO:0000256" key="3">
    <source>
        <dbReference type="ARBA" id="ARBA00022694"/>
    </source>
</evidence>
<evidence type="ECO:0000256" key="7">
    <source>
        <dbReference type="ARBA" id="ARBA00022801"/>
    </source>
</evidence>
<gene>
    <name evidence="9" type="ORF">Gasu_08850</name>
</gene>
<dbReference type="InterPro" id="IPR013471">
    <property type="entry name" value="RNase_Z/BN"/>
</dbReference>
<dbReference type="STRING" id="130081.M2XNQ6"/>
<keyword evidence="10" id="KW-1185">Reference proteome</keyword>
<name>M2XNQ6_GALSU</name>
<dbReference type="HAMAP" id="MF_01818">
    <property type="entry name" value="RNase_Z_BN"/>
    <property type="match status" value="1"/>
</dbReference>
<sequence length="750" mass="86642">MLEKTFCITLLYCKVGTVRLFSLRTHFGLLACSTEEEYTILEGPAFQKPPSKFVYRDFPDIRKLQSWQPNDEVDTFWKEFRDEQLEFRGKSSESDEKPRFIEPASLLRDYEDSEASAVFDWVNGEWKATGCLRYSEPPSFEAYLEDARNLKNVLEEKISQGSSEEDTLEKLEALRGFVSFATREERLCFPPGYWRLIFLGTSSALPTLQRNVSSVALRIRCPFNVGKGNESDVKNSHETPCIPEALFLVDCGEMTLTRLIEAKWHSIYGFRNLKGIFITHLHGDHVWGLPVLMEKIGFYTQHQQRYMRRIKRSATLHIFGPQGLRLFLRTALQNTFLGFWFCVHELIPSDKDFDHVEPWYVPECLLEENQTSATYLPFLDKLPGKHCEEIVGEDVKMDTEEKCWKLYVDELFQVQVLARPIKHRVPCWGYFFKELTQYSSDCHKTARKHFTVSYGINDWDISSIEDKIDTKYAYCLGVRGKQFNMLRNCKAVKVKSRRDPIEFSEVEASMENFANRAVFNEFPVFRPKSVAGMCGNRIPRSILILGDTSDPSNFLNLAKECDVLVHEATFSEALKDKAVESFHSTAKMAGQFATSLEARTLVLTHFSSRYETNFYRSDGIGMNEDLLKSGPNFRDDNDDDTNSVVALSAEASSAYSKGRIYLARDYSTYDLAPHSNKRKSDLRCCLTRNMDKKHSKCKSYKNPVELWLQKPMSRAQWKRLKRNVLHFSKESFELLFNAQQESATSPVNTE</sequence>
<dbReference type="eggNOG" id="KOG2121">
    <property type="taxonomic scope" value="Eukaryota"/>
</dbReference>
<dbReference type="SUPFAM" id="SSF56281">
    <property type="entry name" value="Metallo-hydrolase/oxidoreductase"/>
    <property type="match status" value="1"/>
</dbReference>
<reference evidence="10" key="1">
    <citation type="journal article" date="2013" name="Science">
        <title>Gene transfer from bacteria and archaea facilitated evolution of an extremophilic eukaryote.</title>
        <authorList>
            <person name="Schonknecht G."/>
            <person name="Chen W.H."/>
            <person name="Ternes C.M."/>
            <person name="Barbier G.G."/>
            <person name="Shrestha R.P."/>
            <person name="Stanke M."/>
            <person name="Brautigam A."/>
            <person name="Baker B.J."/>
            <person name="Banfield J.F."/>
            <person name="Garavito R.M."/>
            <person name="Carr K."/>
            <person name="Wilkerson C."/>
            <person name="Rensing S.A."/>
            <person name="Gagneul D."/>
            <person name="Dickenson N.E."/>
            <person name="Oesterhelt C."/>
            <person name="Lercher M.J."/>
            <person name="Weber A.P."/>
        </authorList>
    </citation>
    <scope>NUCLEOTIDE SEQUENCE [LARGE SCALE GENOMIC DNA]</scope>
    <source>
        <strain evidence="10">074W</strain>
    </source>
</reference>
<evidence type="ECO:0000256" key="6">
    <source>
        <dbReference type="ARBA" id="ARBA00022759"/>
    </source>
</evidence>
<dbReference type="EMBL" id="KB454489">
    <property type="protein sequence ID" value="EME31807.1"/>
    <property type="molecule type" value="Genomic_DNA"/>
</dbReference>
<evidence type="ECO:0000313" key="9">
    <source>
        <dbReference type="EMBL" id="EME31807.1"/>
    </source>
</evidence>
<keyword evidence="8" id="KW-0862">Zinc</keyword>
<keyword evidence="5" id="KW-0479">Metal-binding</keyword>
<dbReference type="PANTHER" id="PTHR46018:SF2">
    <property type="entry name" value="ZINC PHOSPHODIESTERASE ELAC PROTEIN 1"/>
    <property type="match status" value="1"/>
</dbReference>
<keyword evidence="3" id="KW-0819">tRNA processing</keyword>
<comment type="cofactor">
    <cofactor evidence="1">
        <name>Zn(2+)</name>
        <dbReference type="ChEBI" id="CHEBI:29105"/>
    </cofactor>
</comment>
<keyword evidence="4" id="KW-0540">Nuclease</keyword>
<comment type="subunit">
    <text evidence="2">Homodimer.</text>
</comment>
<dbReference type="GeneID" id="17090428"/>
<dbReference type="PANTHER" id="PTHR46018">
    <property type="entry name" value="ZINC PHOSPHODIESTERASE ELAC PROTEIN 1"/>
    <property type="match status" value="1"/>
</dbReference>
<keyword evidence="6" id="KW-0255">Endonuclease</keyword>
<dbReference type="RefSeq" id="XP_005708327.1">
    <property type="nucleotide sequence ID" value="XM_005708270.1"/>
</dbReference>
<protein>
    <submittedName>
        <fullName evidence="9">3'-tRNA processing endoribonuclease</fullName>
    </submittedName>
</protein>
<proteinExistence type="inferred from homology"/>
<evidence type="ECO:0000256" key="8">
    <source>
        <dbReference type="ARBA" id="ARBA00022833"/>
    </source>
</evidence>
<evidence type="ECO:0000256" key="4">
    <source>
        <dbReference type="ARBA" id="ARBA00022722"/>
    </source>
</evidence>